<dbReference type="GO" id="GO:0030150">
    <property type="term" value="P:protein import into mitochondrial matrix"/>
    <property type="evidence" value="ECO:0007669"/>
    <property type="project" value="UniProtKB-UniRule"/>
</dbReference>
<evidence type="ECO:0000256" key="9">
    <source>
        <dbReference type="ARBA" id="ARBA00023136"/>
    </source>
</evidence>
<comment type="subcellular location">
    <subcellularLocation>
        <location evidence="1 11">Mitochondrion inner membrane</location>
        <topology evidence="1 11">Single-pass membrane protein</topology>
    </subcellularLocation>
</comment>
<dbReference type="AlphaFoldDB" id="A0A9W9W7T2"/>
<feature type="transmembrane region" description="Helical" evidence="11">
    <location>
        <begin position="78"/>
        <end position="99"/>
    </location>
</feature>
<accession>A0A9W9W7T2</accession>
<organism evidence="12 13">
    <name type="scientific">Penicillium cosmopolitanum</name>
    <dbReference type="NCBI Taxonomy" id="1131564"/>
    <lineage>
        <taxon>Eukaryota</taxon>
        <taxon>Fungi</taxon>
        <taxon>Dikarya</taxon>
        <taxon>Ascomycota</taxon>
        <taxon>Pezizomycotina</taxon>
        <taxon>Eurotiomycetes</taxon>
        <taxon>Eurotiomycetidae</taxon>
        <taxon>Eurotiales</taxon>
        <taxon>Aspergillaceae</taxon>
        <taxon>Penicillium</taxon>
    </lineage>
</organism>
<dbReference type="Proteomes" id="UP001147747">
    <property type="component" value="Unassembled WGS sequence"/>
</dbReference>
<dbReference type="GO" id="GO:0005744">
    <property type="term" value="C:TIM23 mitochondrial import inner membrane translocase complex"/>
    <property type="evidence" value="ECO:0007669"/>
    <property type="project" value="UniProtKB-UniRule"/>
</dbReference>
<dbReference type="InterPro" id="IPR013261">
    <property type="entry name" value="Tim21"/>
</dbReference>
<evidence type="ECO:0000256" key="1">
    <source>
        <dbReference type="ARBA" id="ARBA00004434"/>
    </source>
</evidence>
<reference evidence="12" key="2">
    <citation type="journal article" date="2023" name="IMA Fungus">
        <title>Comparative genomic study of the Penicillium genus elucidates a diverse pangenome and 15 lateral gene transfer events.</title>
        <authorList>
            <person name="Petersen C."/>
            <person name="Sorensen T."/>
            <person name="Nielsen M.R."/>
            <person name="Sondergaard T.E."/>
            <person name="Sorensen J.L."/>
            <person name="Fitzpatrick D.A."/>
            <person name="Frisvad J.C."/>
            <person name="Nielsen K.L."/>
        </authorList>
    </citation>
    <scope>NUCLEOTIDE SEQUENCE</scope>
    <source>
        <strain evidence="12">IBT 29677</strain>
    </source>
</reference>
<evidence type="ECO:0000256" key="10">
    <source>
        <dbReference type="ARBA" id="ARBA00060204"/>
    </source>
</evidence>
<keyword evidence="13" id="KW-1185">Reference proteome</keyword>
<evidence type="ECO:0000256" key="6">
    <source>
        <dbReference type="ARBA" id="ARBA00022946"/>
    </source>
</evidence>
<dbReference type="RefSeq" id="XP_056492302.1">
    <property type="nucleotide sequence ID" value="XM_056626507.1"/>
</dbReference>
<evidence type="ECO:0000256" key="5">
    <source>
        <dbReference type="ARBA" id="ARBA00022792"/>
    </source>
</evidence>
<comment type="caution">
    <text evidence="12">The sequence shown here is derived from an EMBL/GenBank/DDBJ whole genome shotgun (WGS) entry which is preliminary data.</text>
</comment>
<evidence type="ECO:0000256" key="8">
    <source>
        <dbReference type="ARBA" id="ARBA00023128"/>
    </source>
</evidence>
<comment type="subunit">
    <text evidence="11">Component of the TIM23 complex.</text>
</comment>
<dbReference type="FunFam" id="3.10.450.320:FF:000002">
    <property type="entry name" value="Mitochondrial import inner membrane translocase subunit tim21"/>
    <property type="match status" value="1"/>
</dbReference>
<keyword evidence="9 11" id="KW-0472">Membrane</keyword>
<evidence type="ECO:0000313" key="12">
    <source>
        <dbReference type="EMBL" id="KAJ5407987.1"/>
    </source>
</evidence>
<dbReference type="PANTHER" id="PTHR13032:SF6">
    <property type="entry name" value="MITOCHONDRIAL IMPORT INNER MEMBRANE TRANSLOCASE SUBUNIT TIM21"/>
    <property type="match status" value="1"/>
</dbReference>
<comment type="similarity">
    <text evidence="2 11">Belongs to the TIM21 family.</text>
</comment>
<dbReference type="Gene3D" id="3.10.450.320">
    <property type="entry name" value="Mitochondrial import inner membrane translocase subunit Tim21"/>
    <property type="match status" value="1"/>
</dbReference>
<keyword evidence="6" id="KW-0809">Transit peptide</keyword>
<dbReference type="Pfam" id="PF08294">
    <property type="entry name" value="TIM21"/>
    <property type="match status" value="1"/>
</dbReference>
<gene>
    <name evidence="12" type="ORF">N7509_001870</name>
</gene>
<reference evidence="12" key="1">
    <citation type="submission" date="2022-12" db="EMBL/GenBank/DDBJ databases">
        <authorList>
            <person name="Petersen C."/>
        </authorList>
    </citation>
    <scope>NUCLEOTIDE SEQUENCE</scope>
    <source>
        <strain evidence="12">IBT 29677</strain>
    </source>
</reference>
<protein>
    <recommendedName>
        <fullName evidence="3 11">Mitochondrial import inner membrane translocase subunit Tim21</fullName>
    </recommendedName>
</protein>
<sequence length="232" mass="26624">MNPQYLRALPRAPVNLSTALRSSSRIPYEITRSYATQNDLGSGPRPKRRNITVLSDDGRYEWGELSGREKVSRATQQSVNFMVVIAGAVLTGGVFYLFWTEIVSPNSRTWQFEKAVDRIKEDSRCTKLLGDRRQIRAFGENTSSRWQRNRPIATTEEKDRLGREHLRMNFHVEGPLNSGVVVVHMIKHLDKTEWEYQLLALDVKGHSRIVLEKASERPSVASSLKLFGIQWR</sequence>
<dbReference type="OrthoDB" id="436405at2759"/>
<dbReference type="InterPro" id="IPR038552">
    <property type="entry name" value="Tim21_IMS_sf"/>
</dbReference>
<name>A0A9W9W7T2_9EURO</name>
<evidence type="ECO:0000256" key="11">
    <source>
        <dbReference type="RuleBase" id="RU367142"/>
    </source>
</evidence>
<dbReference type="EMBL" id="JAPZBU010000004">
    <property type="protein sequence ID" value="KAJ5407987.1"/>
    <property type="molecule type" value="Genomic_DNA"/>
</dbReference>
<keyword evidence="7 11" id="KW-1133">Transmembrane helix</keyword>
<dbReference type="PANTHER" id="PTHR13032">
    <property type="entry name" value="MITOCHONDRIAL IMPORT INNER MEMBRANE TRANSLOCASE SUBUNIT TIM21"/>
    <property type="match status" value="1"/>
</dbReference>
<evidence type="ECO:0000256" key="2">
    <source>
        <dbReference type="ARBA" id="ARBA00010867"/>
    </source>
</evidence>
<evidence type="ECO:0000256" key="3">
    <source>
        <dbReference type="ARBA" id="ARBA00020726"/>
    </source>
</evidence>
<evidence type="ECO:0000313" key="13">
    <source>
        <dbReference type="Proteomes" id="UP001147747"/>
    </source>
</evidence>
<keyword evidence="11" id="KW-0813">Transport</keyword>
<proteinExistence type="inferred from homology"/>
<keyword evidence="11" id="KW-0811">Translocation</keyword>
<keyword evidence="8 11" id="KW-0496">Mitochondrion</keyword>
<dbReference type="GeneID" id="81365487"/>
<keyword evidence="11" id="KW-0653">Protein transport</keyword>
<keyword evidence="4 11" id="KW-0812">Transmembrane</keyword>
<keyword evidence="5 11" id="KW-0999">Mitochondrion inner membrane</keyword>
<evidence type="ECO:0000256" key="7">
    <source>
        <dbReference type="ARBA" id="ARBA00022989"/>
    </source>
</evidence>
<evidence type="ECO:0000256" key="4">
    <source>
        <dbReference type="ARBA" id="ARBA00022692"/>
    </source>
</evidence>
<comment type="function">
    <text evidence="10">Essential component of the TIM23 complex, a complex that mediates the translocation of transit peptide-containing proteins across the mitochondrial inner membrane. Required to keep the TOM and the TIM23 complexes in close contact. At some point, it is released from the TOM23 complex to allow protein translocation into the mitochondrial matrix.</text>
</comment>